<keyword evidence="2" id="KW-1185">Reference proteome</keyword>
<dbReference type="OrthoDB" id="3418622at2"/>
<proteinExistence type="predicted"/>
<evidence type="ECO:0008006" key="3">
    <source>
        <dbReference type="Google" id="ProtNLM"/>
    </source>
</evidence>
<comment type="caution">
    <text evidence="1">The sequence shown here is derived from an EMBL/GenBank/DDBJ whole genome shotgun (WGS) entry which is preliminary data.</text>
</comment>
<organism evidence="1 2">
    <name type="scientific">Arthrobacter livingstonensis</name>
    <dbReference type="NCBI Taxonomy" id="670078"/>
    <lineage>
        <taxon>Bacteria</taxon>
        <taxon>Bacillati</taxon>
        <taxon>Actinomycetota</taxon>
        <taxon>Actinomycetes</taxon>
        <taxon>Micrococcales</taxon>
        <taxon>Micrococcaceae</taxon>
        <taxon>Arthrobacter</taxon>
    </lineage>
</organism>
<sequence>MQAVLSVPRLSTYLAACSGDSDTAVQLYLWNAAAASSLMLPMHFAEVSTRNVVADALESVYGTRWPWNHSFEFSLPSPQRGFNPRSELVSVRSRETTTGKVVAELKFVFWQKMFTQRFDARLWDGHILSLFPNSTATADSDLRARIYSDLEVIRKLRNRMAHHEPIFARNLSAELEQILDLIELRSVEVAAWVRANEKVSRSLQTKP</sequence>
<accession>A0A2V5L3F8</accession>
<dbReference type="Proteomes" id="UP000247832">
    <property type="component" value="Unassembled WGS sequence"/>
</dbReference>
<dbReference type="AlphaFoldDB" id="A0A2V5L3F8"/>
<reference evidence="1 2" key="1">
    <citation type="submission" date="2018-05" db="EMBL/GenBank/DDBJ databases">
        <title>Genetic diversity of glacier-inhabiting Cryobacterium bacteria in China and description of Cryobacterium mengkeensis sp. nov. and Arthrobacter glacialis sp. nov.</title>
        <authorList>
            <person name="Liu Q."/>
            <person name="Xin Y.-H."/>
        </authorList>
    </citation>
    <scope>NUCLEOTIDE SEQUENCE [LARGE SCALE GENOMIC DNA]</scope>
    <source>
        <strain evidence="1 2">LI2</strain>
    </source>
</reference>
<evidence type="ECO:0000313" key="2">
    <source>
        <dbReference type="Proteomes" id="UP000247832"/>
    </source>
</evidence>
<protein>
    <recommendedName>
        <fullName evidence="3">Abi-like protein</fullName>
    </recommendedName>
</protein>
<name>A0A2V5L3F8_9MICC</name>
<dbReference type="EMBL" id="QJVD01000019">
    <property type="protein sequence ID" value="PYI65941.1"/>
    <property type="molecule type" value="Genomic_DNA"/>
</dbReference>
<evidence type="ECO:0000313" key="1">
    <source>
        <dbReference type="EMBL" id="PYI65941.1"/>
    </source>
</evidence>
<gene>
    <name evidence="1" type="ORF">CVV68_16170</name>
</gene>